<dbReference type="AlphaFoldDB" id="A0A811ZPE7"/>
<feature type="compositionally biased region" description="Basic and acidic residues" evidence="1">
    <location>
        <begin position="29"/>
        <end position="42"/>
    </location>
</feature>
<gene>
    <name evidence="2" type="ORF">NYPRO_LOCUS23349</name>
</gene>
<sequence length="134" mass="15501">MHFARLPHWEVLRPNYVSASEPTHLEVDAGRQRNEVQGKGPKEVPAWKSYPQPPVEARGKASPDAFLKESSVLLLREFLISTLVLEKSCISHDCVVYFYVHQLVINYIFQVQIEAAVISHVHVTWMMFMMRMVH</sequence>
<protein>
    <submittedName>
        <fullName evidence="2">(raccoon dog) hypothetical protein</fullName>
    </submittedName>
</protein>
<name>A0A811ZPE7_NYCPR</name>
<dbReference type="Proteomes" id="UP000645828">
    <property type="component" value="Unassembled WGS sequence"/>
</dbReference>
<evidence type="ECO:0000313" key="3">
    <source>
        <dbReference type="Proteomes" id="UP000645828"/>
    </source>
</evidence>
<dbReference type="EMBL" id="CAJHUB010000771">
    <property type="protein sequence ID" value="CAD7690555.1"/>
    <property type="molecule type" value="Genomic_DNA"/>
</dbReference>
<feature type="region of interest" description="Disordered" evidence="1">
    <location>
        <begin position="29"/>
        <end position="61"/>
    </location>
</feature>
<comment type="caution">
    <text evidence="2">The sequence shown here is derived from an EMBL/GenBank/DDBJ whole genome shotgun (WGS) entry which is preliminary data.</text>
</comment>
<keyword evidence="3" id="KW-1185">Reference proteome</keyword>
<evidence type="ECO:0000313" key="2">
    <source>
        <dbReference type="EMBL" id="CAD7690555.1"/>
    </source>
</evidence>
<organism evidence="2 3">
    <name type="scientific">Nyctereutes procyonoides</name>
    <name type="common">Raccoon dog</name>
    <name type="synonym">Canis procyonoides</name>
    <dbReference type="NCBI Taxonomy" id="34880"/>
    <lineage>
        <taxon>Eukaryota</taxon>
        <taxon>Metazoa</taxon>
        <taxon>Chordata</taxon>
        <taxon>Craniata</taxon>
        <taxon>Vertebrata</taxon>
        <taxon>Euteleostomi</taxon>
        <taxon>Mammalia</taxon>
        <taxon>Eutheria</taxon>
        <taxon>Laurasiatheria</taxon>
        <taxon>Carnivora</taxon>
        <taxon>Caniformia</taxon>
        <taxon>Canidae</taxon>
        <taxon>Nyctereutes</taxon>
    </lineage>
</organism>
<accession>A0A811ZPE7</accession>
<evidence type="ECO:0000256" key="1">
    <source>
        <dbReference type="SAM" id="MobiDB-lite"/>
    </source>
</evidence>
<proteinExistence type="predicted"/>
<reference evidence="2" key="1">
    <citation type="submission" date="2020-12" db="EMBL/GenBank/DDBJ databases">
        <authorList>
            <consortium name="Molecular Ecology Group"/>
        </authorList>
    </citation>
    <scope>NUCLEOTIDE SEQUENCE</scope>
    <source>
        <strain evidence="2">TBG_1078</strain>
    </source>
</reference>